<sequence>MCKLVPDGMKLTFDGVPASIESSAPEPSTPGFRTLAMWLQDQVRYVSEELAPIGDHDMDQRRLALLRRLTSEIDRLQQIKETAWAGHIAAHIMKSHMSETDQNGPLCVKREGSRGVAYAASLQPYVLAGLLMATVLHSLAATARMPVQYVLRVLQVVLYGAFLYCNSTSGSKTTSLTPDQKSILETVPIDIKTIINDLELSPDFIRFACCPTCRFTYPPDPKKPHDPYPRTCIHQETDKPVCGTPLVYAQSHGPKRKKGTPAITYEPFMIFPFRSPTAWLVDLISRPGMRTLLRQSWDPKDSPPGVVPDILDSEAIRSFLGPDKKTPFCSQPDDTLNLVFTLFVDWFNPFGNKKAGKSHSVGVIYLALQNLPAHLRYRAENMCLVGVIPGPHEPELHQLNHFLRPLVDELLRLWHHGVYLDDCSQERALLFIRAALIALVCDVPALRKAGGFAGHMATHFCSFCELPKADINNLAREKWPRHNCEQHRRYATQWRDAKTEAAREAEFKAHGIRWSELLRLEYWDPTKFAVVDAMHNLFLGELRHHCRDVWGLDIKDKGGDGQQLDPHNPDQQRAQLERVRAAVLGGHRNALDKIRKGYIVAVARLNNVAPMDGNPAKKAYVDALLNWGKSSSTVNLPPVLSEPTTDFLAPDHAGDCDIPRSRIIDRETIEHIRRDIGATYFPSWVERPPRNFGSPSHGKLKADQWRMVYHMPLTFMKYFYIGANLRWFLTGFEWPGTDAFRSMVNAFREAFASLSSGARMGGYVPFGAPSCQPTLEDYDEKKEERLPPPVYSQLVTLLSSPMTHFSSGHGSLPDHPILNDSANYVSRVEHRGVSFATRRSGLRDSFIVFDNASPDQRFPRAGQITDIFLHVRIEREQSIAEYFLIVDEYTSLNDLDKAKDPYRRFTDLQTRLFYRRSQPSPRVIRLENIQGHFAAFFYKPDDIAEECVVVRSLDRVCSFTSATPAMY</sequence>
<keyword evidence="2" id="KW-1185">Reference proteome</keyword>
<evidence type="ECO:0008006" key="3">
    <source>
        <dbReference type="Google" id="ProtNLM"/>
    </source>
</evidence>
<protein>
    <recommendedName>
        <fullName evidence="3">Transposase family Tnp2 protein</fullName>
    </recommendedName>
</protein>
<comment type="caution">
    <text evidence="1">The sequence shown here is derived from an EMBL/GenBank/DDBJ whole genome shotgun (WGS) entry which is preliminary data.</text>
</comment>
<gene>
    <name evidence="1" type="ORF">GSI_12594</name>
</gene>
<dbReference type="PANTHER" id="PTHR46579:SF2">
    <property type="entry name" value="C2H2-TYPE DOMAIN-CONTAINING PROTEIN"/>
    <property type="match status" value="1"/>
</dbReference>
<dbReference type="InterPro" id="IPR004242">
    <property type="entry name" value="Transposase_21"/>
</dbReference>
<dbReference type="STRING" id="1077348.A0A2G8RTP3"/>
<dbReference type="Pfam" id="PF02992">
    <property type="entry name" value="Transposase_21"/>
    <property type="match status" value="1"/>
</dbReference>
<organism evidence="1 2">
    <name type="scientific">Ganoderma sinense ZZ0214-1</name>
    <dbReference type="NCBI Taxonomy" id="1077348"/>
    <lineage>
        <taxon>Eukaryota</taxon>
        <taxon>Fungi</taxon>
        <taxon>Dikarya</taxon>
        <taxon>Basidiomycota</taxon>
        <taxon>Agaricomycotina</taxon>
        <taxon>Agaricomycetes</taxon>
        <taxon>Polyporales</taxon>
        <taxon>Polyporaceae</taxon>
        <taxon>Ganoderma</taxon>
    </lineage>
</organism>
<name>A0A2G8RTP3_9APHY</name>
<proteinExistence type="predicted"/>
<evidence type="ECO:0000313" key="2">
    <source>
        <dbReference type="Proteomes" id="UP000230002"/>
    </source>
</evidence>
<reference evidence="1 2" key="1">
    <citation type="journal article" date="2015" name="Sci. Rep.">
        <title>Chromosome-level genome map provides insights into diverse defense mechanisms in the medicinal fungus Ganoderma sinense.</title>
        <authorList>
            <person name="Zhu Y."/>
            <person name="Xu J."/>
            <person name="Sun C."/>
            <person name="Zhou S."/>
            <person name="Xu H."/>
            <person name="Nelson D.R."/>
            <person name="Qian J."/>
            <person name="Song J."/>
            <person name="Luo H."/>
            <person name="Xiang L."/>
            <person name="Li Y."/>
            <person name="Xu Z."/>
            <person name="Ji A."/>
            <person name="Wang L."/>
            <person name="Lu S."/>
            <person name="Hayward A."/>
            <person name="Sun W."/>
            <person name="Li X."/>
            <person name="Schwartz D.C."/>
            <person name="Wang Y."/>
            <person name="Chen S."/>
        </authorList>
    </citation>
    <scope>NUCLEOTIDE SEQUENCE [LARGE SCALE GENOMIC DNA]</scope>
    <source>
        <strain evidence="1 2">ZZ0214-1</strain>
    </source>
</reference>
<evidence type="ECO:0000313" key="1">
    <source>
        <dbReference type="EMBL" id="PIL24708.1"/>
    </source>
</evidence>
<dbReference type="AlphaFoldDB" id="A0A2G8RTP3"/>
<dbReference type="OrthoDB" id="3247418at2759"/>
<accession>A0A2G8RTP3</accession>
<dbReference type="Proteomes" id="UP000230002">
    <property type="component" value="Unassembled WGS sequence"/>
</dbReference>
<dbReference type="EMBL" id="AYKW01000056">
    <property type="protein sequence ID" value="PIL24708.1"/>
    <property type="molecule type" value="Genomic_DNA"/>
</dbReference>
<dbReference type="PANTHER" id="PTHR46579">
    <property type="entry name" value="F5/8 TYPE C DOMAIN-CONTAINING PROTEIN-RELATED"/>
    <property type="match status" value="1"/>
</dbReference>